<dbReference type="EMBL" id="NMUH01001438">
    <property type="protein sequence ID" value="MQL92346.1"/>
    <property type="molecule type" value="Genomic_DNA"/>
</dbReference>
<reference evidence="1" key="1">
    <citation type="submission" date="2017-07" db="EMBL/GenBank/DDBJ databases">
        <title>Taro Niue Genome Assembly and Annotation.</title>
        <authorList>
            <person name="Atibalentja N."/>
            <person name="Keating K."/>
            <person name="Fields C.J."/>
        </authorList>
    </citation>
    <scope>NUCLEOTIDE SEQUENCE</scope>
    <source>
        <strain evidence="1">Niue_2</strain>
        <tissue evidence="1">Leaf</tissue>
    </source>
</reference>
<name>A0A843VAW4_COLES</name>
<dbReference type="Proteomes" id="UP000652761">
    <property type="component" value="Unassembled WGS sequence"/>
</dbReference>
<organism evidence="1 2">
    <name type="scientific">Colocasia esculenta</name>
    <name type="common">Wild taro</name>
    <name type="synonym">Arum esculentum</name>
    <dbReference type="NCBI Taxonomy" id="4460"/>
    <lineage>
        <taxon>Eukaryota</taxon>
        <taxon>Viridiplantae</taxon>
        <taxon>Streptophyta</taxon>
        <taxon>Embryophyta</taxon>
        <taxon>Tracheophyta</taxon>
        <taxon>Spermatophyta</taxon>
        <taxon>Magnoliopsida</taxon>
        <taxon>Liliopsida</taxon>
        <taxon>Araceae</taxon>
        <taxon>Aroideae</taxon>
        <taxon>Colocasieae</taxon>
        <taxon>Colocasia</taxon>
    </lineage>
</organism>
<sequence length="102" mass="11354">MGFIAKEPRSRHTLMRVATGSTEIATGSSTGRDRLIGSDRDDRFYRDHITIERSVAMALVNVAYRAVAFTGSAPSPNRERTLHWIAGQNLPYLTHGDSEIHN</sequence>
<gene>
    <name evidence="1" type="ORF">Taro_024968</name>
</gene>
<proteinExistence type="predicted"/>
<dbReference type="AlphaFoldDB" id="A0A843VAW4"/>
<protein>
    <submittedName>
        <fullName evidence="1">Uncharacterized protein</fullName>
    </submittedName>
</protein>
<evidence type="ECO:0000313" key="1">
    <source>
        <dbReference type="EMBL" id="MQL92346.1"/>
    </source>
</evidence>
<accession>A0A843VAW4</accession>
<keyword evidence="2" id="KW-1185">Reference proteome</keyword>
<comment type="caution">
    <text evidence="1">The sequence shown here is derived from an EMBL/GenBank/DDBJ whole genome shotgun (WGS) entry which is preliminary data.</text>
</comment>
<evidence type="ECO:0000313" key="2">
    <source>
        <dbReference type="Proteomes" id="UP000652761"/>
    </source>
</evidence>